<keyword evidence="6" id="KW-0106">Calcium</keyword>
<dbReference type="GO" id="GO:0005509">
    <property type="term" value="F:calcium ion binding"/>
    <property type="evidence" value="ECO:0007669"/>
    <property type="project" value="InterPro"/>
</dbReference>
<evidence type="ECO:0000313" key="9">
    <source>
        <dbReference type="EMBL" id="KAB8360954.1"/>
    </source>
</evidence>
<dbReference type="GO" id="GO:1904380">
    <property type="term" value="P:endoplasmic reticulum mannose trimming"/>
    <property type="evidence" value="ECO:0007669"/>
    <property type="project" value="InterPro"/>
</dbReference>
<feature type="active site" evidence="5">
    <location>
        <position position="479"/>
    </location>
</feature>
<dbReference type="GO" id="GO:0016020">
    <property type="term" value="C:membrane"/>
    <property type="evidence" value="ECO:0007669"/>
    <property type="project" value="InterPro"/>
</dbReference>
<gene>
    <name evidence="9" type="ORF">FH972_024686</name>
</gene>
<dbReference type="GO" id="GO:0004571">
    <property type="term" value="F:mannosyl-oligosaccharide 1,2-alpha-mannosidase activity"/>
    <property type="evidence" value="ECO:0007669"/>
    <property type="project" value="InterPro"/>
</dbReference>
<protein>
    <recommendedName>
        <fullName evidence="7">alpha-1,2-Mannosidase</fullName>
        <ecNumber evidence="7">3.2.1.-</ecNumber>
    </recommendedName>
</protein>
<comment type="similarity">
    <text evidence="2 7">Belongs to the glycosyl hydrolase 47 family.</text>
</comment>
<dbReference type="Pfam" id="PF01532">
    <property type="entry name" value="Glyco_hydro_47"/>
    <property type="match status" value="1"/>
</dbReference>
<evidence type="ECO:0000256" key="4">
    <source>
        <dbReference type="ARBA" id="ARBA00023180"/>
    </source>
</evidence>
<keyword evidence="7" id="KW-0378">Hydrolase</keyword>
<dbReference type="GO" id="GO:0044322">
    <property type="term" value="C:endoplasmic reticulum quality control compartment"/>
    <property type="evidence" value="ECO:0007669"/>
    <property type="project" value="GOC"/>
</dbReference>
<evidence type="ECO:0000256" key="1">
    <source>
        <dbReference type="ARBA" id="ARBA00004240"/>
    </source>
</evidence>
<dbReference type="InterPro" id="IPR044674">
    <property type="entry name" value="EDEM1/2/3"/>
</dbReference>
<dbReference type="OrthoDB" id="8118055at2759"/>
<sequence length="922" mass="103011">MPRSYQPRHLANVTLPAAFTLCCLIIASLFFSYPVHCATDRFIRELRKDTFDLFYHGFDNYMQHAFPEDELKPLSCRPLTRDRDNPAHVEVNDVLGNYSLTLIDSLSTLAILASTVELDQYQRDPLRDFQDGIKSLVSLYGDGSTGAAGRGLRSRGFDLDSKVQVFETVIRGVGGLLSAHLFAIGELPIRGYEAHSSTVPGQAHHISWPNNFVYNGQLLRLARDLADRLLPAFFTATGLPYPRVNLRTGVPFYPNSPLNFKDDEQCHNDDDELQEITETCSAGAGSLVLEFSLLTRLTGDVRYEQLARRAFYAVWDRRSAIGLIGAGIDAETGQWVGPYAGIGAGIDSFFEYAVKTHIMLSGLPELEQLNQSKTSPEFLDVWDEAHLGIKRHLYRGAAFQHPHYIQGDVYTGATRAFWIDSLSAYYPGLLTLSGDVDEAIEIHMLFTALWTRYSALPERWNTASGSIDMGLRWWPGRPEFIESTWYLYRATQDPWYLHVGEMVLRDIERRCWTECGWAGLEDVRTGELKDRMESFFLGETAKYMMLLFDPMHPLNQWDAPFVFTTEGHPLIIPRSAKELPQGTRIQQRRPKTKVEPQCPLPPVRPPLTMSNIAARHDFFHAASLARLHSSTAESSMSDPKIAQFDRHSRNNFTFYPWTLPTDHIPGDGMSSLIESRVTFDLSFPTFPNAVSGSLTFRRIANGVSLSSVSGMKFSMIRERIESPPGEAEDVFRISGVSHLSLGRDEILTISREVAGDLNPSDPYFTRHRDISVLDLVIDTPISPNHLPKEETVLESTTGLHQNLTSPHDGENSGGVNNFLQQLSSIFKDNISLLQSASTLLSGQAMNIGAAQPFHMLEAATATGPGAGPLPDVADAILFGSDLTDPNLLPWHSIYLSDETCSEILPSHVPREYQRSASHQTIA</sequence>
<reference evidence="9 10" key="1">
    <citation type="submission" date="2019-06" db="EMBL/GenBank/DDBJ databases">
        <title>A chromosomal-level reference genome of Carpinus fangiana (Coryloideae, Betulaceae).</title>
        <authorList>
            <person name="Yang X."/>
            <person name="Wang Z."/>
            <person name="Zhang L."/>
            <person name="Hao G."/>
            <person name="Liu J."/>
            <person name="Yang Y."/>
        </authorList>
    </citation>
    <scope>NUCLEOTIDE SEQUENCE [LARGE SCALE GENOMIC DNA]</scope>
    <source>
        <strain evidence="9">Cfa_2016G</strain>
        <tissue evidence="9">Leaf</tissue>
    </source>
</reference>
<comment type="cofactor">
    <cofactor evidence="6">
        <name>Ca(2+)</name>
        <dbReference type="ChEBI" id="CHEBI:29108"/>
    </cofactor>
</comment>
<evidence type="ECO:0000256" key="7">
    <source>
        <dbReference type="RuleBase" id="RU361193"/>
    </source>
</evidence>
<dbReference type="GO" id="GO:0005975">
    <property type="term" value="P:carbohydrate metabolic process"/>
    <property type="evidence" value="ECO:0007669"/>
    <property type="project" value="InterPro"/>
</dbReference>
<dbReference type="PRINTS" id="PR00747">
    <property type="entry name" value="GLYHDRLASE47"/>
</dbReference>
<keyword evidence="7" id="KW-0326">Glycosidase</keyword>
<dbReference type="PANTHER" id="PTHR45679:SF5">
    <property type="entry name" value="ER DEGRADATION-ENHANCING ALPHA-MANNOSIDASE-LIKE PROTEIN 1"/>
    <property type="match status" value="1"/>
</dbReference>
<evidence type="ECO:0000256" key="8">
    <source>
        <dbReference type="SAM" id="MobiDB-lite"/>
    </source>
</evidence>
<keyword evidence="3" id="KW-0256">Endoplasmic reticulum</keyword>
<evidence type="ECO:0000313" key="10">
    <source>
        <dbReference type="Proteomes" id="UP000327013"/>
    </source>
</evidence>
<keyword evidence="4" id="KW-0325">Glycoprotein</keyword>
<dbReference type="Proteomes" id="UP000327013">
    <property type="component" value="Unassembled WGS sequence"/>
</dbReference>
<feature type="active site" description="Proton donor" evidence="5">
    <location>
        <position position="458"/>
    </location>
</feature>
<feature type="binding site" evidence="6">
    <location>
        <position position="565"/>
    </location>
    <ligand>
        <name>Ca(2+)</name>
        <dbReference type="ChEBI" id="CHEBI:29108"/>
    </ligand>
</feature>
<dbReference type="PANTHER" id="PTHR45679">
    <property type="entry name" value="ER DEGRADATION-ENHANCING ALPHA-MANNOSIDASE-LIKE PROTEIN 2"/>
    <property type="match status" value="1"/>
</dbReference>
<name>A0A5N6L189_9ROSI</name>
<feature type="active site" evidence="5">
    <location>
        <position position="347"/>
    </location>
</feature>
<evidence type="ECO:0000256" key="3">
    <source>
        <dbReference type="ARBA" id="ARBA00022824"/>
    </source>
</evidence>
<dbReference type="EC" id="3.2.1.-" evidence="7"/>
<dbReference type="InterPro" id="IPR036026">
    <property type="entry name" value="Seven-hairpin_glycosidases"/>
</dbReference>
<feature type="active site" description="Proton donor" evidence="5">
    <location>
        <position position="167"/>
    </location>
</feature>
<comment type="caution">
    <text evidence="9">The sequence shown here is derived from an EMBL/GenBank/DDBJ whole genome shotgun (WGS) entry which is preliminary data.</text>
</comment>
<evidence type="ECO:0000256" key="5">
    <source>
        <dbReference type="PIRSR" id="PIRSR601382-1"/>
    </source>
</evidence>
<accession>A0A5N6L189</accession>
<keyword evidence="6" id="KW-0479">Metal-binding</keyword>
<evidence type="ECO:0000256" key="6">
    <source>
        <dbReference type="PIRSR" id="PIRSR601382-2"/>
    </source>
</evidence>
<feature type="region of interest" description="Disordered" evidence="8">
    <location>
        <begin position="580"/>
        <end position="604"/>
    </location>
</feature>
<dbReference type="EMBL" id="VIBQ01000017">
    <property type="protein sequence ID" value="KAB8360954.1"/>
    <property type="molecule type" value="Genomic_DNA"/>
</dbReference>
<dbReference type="AlphaFoldDB" id="A0A5N6L189"/>
<dbReference type="Gene3D" id="1.50.10.10">
    <property type="match status" value="1"/>
</dbReference>
<dbReference type="InterPro" id="IPR012341">
    <property type="entry name" value="6hp_glycosidase-like_sf"/>
</dbReference>
<evidence type="ECO:0000256" key="2">
    <source>
        <dbReference type="ARBA" id="ARBA00007658"/>
    </source>
</evidence>
<proteinExistence type="inferred from homology"/>
<organism evidence="9 10">
    <name type="scientific">Carpinus fangiana</name>
    <dbReference type="NCBI Taxonomy" id="176857"/>
    <lineage>
        <taxon>Eukaryota</taxon>
        <taxon>Viridiplantae</taxon>
        <taxon>Streptophyta</taxon>
        <taxon>Embryophyta</taxon>
        <taxon>Tracheophyta</taxon>
        <taxon>Spermatophyta</taxon>
        <taxon>Magnoliopsida</taxon>
        <taxon>eudicotyledons</taxon>
        <taxon>Gunneridae</taxon>
        <taxon>Pentapetalae</taxon>
        <taxon>rosids</taxon>
        <taxon>fabids</taxon>
        <taxon>Fagales</taxon>
        <taxon>Betulaceae</taxon>
        <taxon>Carpinus</taxon>
    </lineage>
</organism>
<dbReference type="InterPro" id="IPR001382">
    <property type="entry name" value="Glyco_hydro_47"/>
</dbReference>
<keyword evidence="10" id="KW-1185">Reference proteome</keyword>
<comment type="subcellular location">
    <subcellularLocation>
        <location evidence="1">Endoplasmic reticulum</location>
    </subcellularLocation>
</comment>
<dbReference type="SUPFAM" id="SSF48225">
    <property type="entry name" value="Seven-hairpin glycosidases"/>
    <property type="match status" value="1"/>
</dbReference>